<gene>
    <name evidence="3" type="ORF">EV191_10284</name>
</gene>
<comment type="similarity">
    <text evidence="1">Belongs to the barstar family.</text>
</comment>
<evidence type="ECO:0000256" key="1">
    <source>
        <dbReference type="ARBA" id="ARBA00006845"/>
    </source>
</evidence>
<dbReference type="EMBL" id="SLXQ01000002">
    <property type="protein sequence ID" value="TCP54875.1"/>
    <property type="molecule type" value="Genomic_DNA"/>
</dbReference>
<dbReference type="AlphaFoldDB" id="A0A4R2R6A0"/>
<dbReference type="InterPro" id="IPR035905">
    <property type="entry name" value="Barstar-like_sf"/>
</dbReference>
<keyword evidence="4" id="KW-1185">Reference proteome</keyword>
<name>A0A4R2R6A0_9PSEU</name>
<dbReference type="RefSeq" id="WP_132876283.1">
    <property type="nucleotide sequence ID" value="NZ_SLXQ01000002.1"/>
</dbReference>
<dbReference type="InterPro" id="IPR000468">
    <property type="entry name" value="Barstar"/>
</dbReference>
<evidence type="ECO:0000313" key="4">
    <source>
        <dbReference type="Proteomes" id="UP000294911"/>
    </source>
</evidence>
<dbReference type="CDD" id="cd05141">
    <property type="entry name" value="Barstar_evA4336-like"/>
    <property type="match status" value="1"/>
</dbReference>
<dbReference type="SUPFAM" id="SSF52038">
    <property type="entry name" value="Barstar-related"/>
    <property type="match status" value="1"/>
</dbReference>
<accession>A0A4R2R6A0</accession>
<comment type="caution">
    <text evidence="3">The sequence shown here is derived from an EMBL/GenBank/DDBJ whole genome shotgun (WGS) entry which is preliminary data.</text>
</comment>
<feature type="domain" description="Barstar (barnase inhibitor)" evidence="2">
    <location>
        <begin position="22"/>
        <end position="109"/>
    </location>
</feature>
<proteinExistence type="inferred from homology"/>
<dbReference type="OrthoDB" id="5184890at2"/>
<organism evidence="3 4">
    <name type="scientific">Tamaricihabitans halophyticus</name>
    <dbReference type="NCBI Taxonomy" id="1262583"/>
    <lineage>
        <taxon>Bacteria</taxon>
        <taxon>Bacillati</taxon>
        <taxon>Actinomycetota</taxon>
        <taxon>Actinomycetes</taxon>
        <taxon>Pseudonocardiales</taxon>
        <taxon>Pseudonocardiaceae</taxon>
        <taxon>Tamaricihabitans</taxon>
    </lineage>
</organism>
<reference evidence="3 4" key="1">
    <citation type="submission" date="2019-03" db="EMBL/GenBank/DDBJ databases">
        <title>Genomic Encyclopedia of Type Strains, Phase IV (KMG-IV): sequencing the most valuable type-strain genomes for metagenomic binning, comparative biology and taxonomic classification.</title>
        <authorList>
            <person name="Goeker M."/>
        </authorList>
    </citation>
    <scope>NUCLEOTIDE SEQUENCE [LARGE SCALE GENOMIC DNA]</scope>
    <source>
        <strain evidence="3 4">DSM 45765</strain>
    </source>
</reference>
<protein>
    <submittedName>
        <fullName evidence="3">Barstar (Barnase inhibitor)</fullName>
    </submittedName>
</protein>
<sequence>MPADDQVDAVVDEVKARGAFPHVLDGSQVRDKVGALEAISAALSFPDYFGGNLDALYDCLRDLSWLQAGEHVLIWVGAEGLRAADPKAFSAIEGTLRDACEAANVARPLSVVFTD</sequence>
<evidence type="ECO:0000313" key="3">
    <source>
        <dbReference type="EMBL" id="TCP54875.1"/>
    </source>
</evidence>
<dbReference type="Pfam" id="PF01337">
    <property type="entry name" value="Barstar"/>
    <property type="match status" value="1"/>
</dbReference>
<dbReference type="Proteomes" id="UP000294911">
    <property type="component" value="Unassembled WGS sequence"/>
</dbReference>
<evidence type="ECO:0000259" key="2">
    <source>
        <dbReference type="Pfam" id="PF01337"/>
    </source>
</evidence>
<dbReference type="Gene3D" id="3.30.370.10">
    <property type="entry name" value="Barstar-like"/>
    <property type="match status" value="1"/>
</dbReference>